<protein>
    <recommendedName>
        <fullName evidence="11">Cyclic nucleotide-binding domain-containing protein</fullName>
    </recommendedName>
</protein>
<keyword evidence="2" id="KW-0813">Transport</keyword>
<dbReference type="PROSITE" id="PS00889">
    <property type="entry name" value="CNMP_BINDING_2"/>
    <property type="match status" value="1"/>
</dbReference>
<dbReference type="Pfam" id="PF00027">
    <property type="entry name" value="cNMP_binding"/>
    <property type="match status" value="2"/>
</dbReference>
<keyword evidence="4 10" id="KW-1133">Transmembrane helix</keyword>
<dbReference type="EMBL" id="CAMPGE010013723">
    <property type="protein sequence ID" value="CAI2372437.1"/>
    <property type="molecule type" value="Genomic_DNA"/>
</dbReference>
<keyword evidence="13" id="KW-1185">Reference proteome</keyword>
<evidence type="ECO:0000256" key="7">
    <source>
        <dbReference type="ARBA" id="ARBA00023286"/>
    </source>
</evidence>
<accession>A0AAD1UP61</accession>
<keyword evidence="8" id="KW-0407">Ion channel</keyword>
<dbReference type="PANTHER" id="PTHR45638:SF11">
    <property type="entry name" value="CYCLIC NUCLEOTIDE-GATED CATION CHANNEL SUBUNIT A"/>
    <property type="match status" value="1"/>
</dbReference>
<evidence type="ECO:0000256" key="2">
    <source>
        <dbReference type="ARBA" id="ARBA00022448"/>
    </source>
</evidence>
<evidence type="ECO:0000259" key="11">
    <source>
        <dbReference type="PROSITE" id="PS50042"/>
    </source>
</evidence>
<keyword evidence="3 10" id="KW-0812">Transmembrane</keyword>
<feature type="transmembrane region" description="Helical" evidence="10">
    <location>
        <begin position="306"/>
        <end position="321"/>
    </location>
</feature>
<reference evidence="12" key="1">
    <citation type="submission" date="2023-07" db="EMBL/GenBank/DDBJ databases">
        <authorList>
            <consortium name="AG Swart"/>
            <person name="Singh M."/>
            <person name="Singh A."/>
            <person name="Seah K."/>
            <person name="Emmerich C."/>
        </authorList>
    </citation>
    <scope>NUCLEOTIDE SEQUENCE</scope>
    <source>
        <strain evidence="12">DP1</strain>
    </source>
</reference>
<dbReference type="Gene3D" id="1.10.287.70">
    <property type="match status" value="1"/>
</dbReference>
<feature type="compositionally biased region" description="Low complexity" evidence="9">
    <location>
        <begin position="915"/>
        <end position="925"/>
    </location>
</feature>
<dbReference type="InterPro" id="IPR018488">
    <property type="entry name" value="cNMP-bd_CS"/>
</dbReference>
<evidence type="ECO:0000313" key="12">
    <source>
        <dbReference type="EMBL" id="CAI2372437.1"/>
    </source>
</evidence>
<name>A0AAD1UP61_EUPCR</name>
<dbReference type="Pfam" id="PF00520">
    <property type="entry name" value="Ion_trans"/>
    <property type="match status" value="1"/>
</dbReference>
<dbReference type="InterPro" id="IPR000595">
    <property type="entry name" value="cNMP-bd_dom"/>
</dbReference>
<feature type="domain" description="Cyclic nucleotide-binding" evidence="11">
    <location>
        <begin position="659"/>
        <end position="770"/>
    </location>
</feature>
<feature type="compositionally biased region" description="Low complexity" evidence="9">
    <location>
        <begin position="23"/>
        <end position="39"/>
    </location>
</feature>
<dbReference type="SMART" id="SM00100">
    <property type="entry name" value="cNMP"/>
    <property type="match status" value="2"/>
</dbReference>
<dbReference type="GO" id="GO:0044877">
    <property type="term" value="F:protein-containing complex binding"/>
    <property type="evidence" value="ECO:0007669"/>
    <property type="project" value="TreeGrafter"/>
</dbReference>
<gene>
    <name evidence="12" type="ORF">ECRASSUSDP1_LOCUS13767</name>
</gene>
<proteinExistence type="predicted"/>
<evidence type="ECO:0000256" key="6">
    <source>
        <dbReference type="ARBA" id="ARBA00023136"/>
    </source>
</evidence>
<dbReference type="AlphaFoldDB" id="A0AAD1UP61"/>
<feature type="compositionally biased region" description="Basic and acidic residues" evidence="9">
    <location>
        <begin position="118"/>
        <end position="136"/>
    </location>
</feature>
<feature type="transmembrane region" description="Helical" evidence="10">
    <location>
        <begin position="342"/>
        <end position="363"/>
    </location>
</feature>
<evidence type="ECO:0000256" key="3">
    <source>
        <dbReference type="ARBA" id="ARBA00022692"/>
    </source>
</evidence>
<evidence type="ECO:0000313" key="13">
    <source>
        <dbReference type="Proteomes" id="UP001295684"/>
    </source>
</evidence>
<dbReference type="Gene3D" id="2.60.120.10">
    <property type="entry name" value="Jelly Rolls"/>
    <property type="match status" value="2"/>
</dbReference>
<comment type="caution">
    <text evidence="12">The sequence shown here is derived from an EMBL/GenBank/DDBJ whole genome shotgun (WGS) entry which is preliminary data.</text>
</comment>
<dbReference type="GO" id="GO:0005221">
    <property type="term" value="F:intracellularly cyclic nucleotide-activated monoatomic cation channel activity"/>
    <property type="evidence" value="ECO:0007669"/>
    <property type="project" value="InterPro"/>
</dbReference>
<dbReference type="InterPro" id="IPR018490">
    <property type="entry name" value="cNMP-bd_dom_sf"/>
</dbReference>
<evidence type="ECO:0000256" key="10">
    <source>
        <dbReference type="SAM" id="Phobius"/>
    </source>
</evidence>
<feature type="compositionally biased region" description="Polar residues" evidence="9">
    <location>
        <begin position="40"/>
        <end position="51"/>
    </location>
</feature>
<dbReference type="SUPFAM" id="SSF81324">
    <property type="entry name" value="Voltage-gated potassium channels"/>
    <property type="match status" value="1"/>
</dbReference>
<dbReference type="CDD" id="cd00038">
    <property type="entry name" value="CAP_ED"/>
    <property type="match status" value="2"/>
</dbReference>
<dbReference type="GO" id="GO:0016020">
    <property type="term" value="C:membrane"/>
    <property type="evidence" value="ECO:0007669"/>
    <property type="project" value="UniProtKB-SubCell"/>
</dbReference>
<feature type="transmembrane region" description="Helical" evidence="10">
    <location>
        <begin position="232"/>
        <end position="252"/>
    </location>
</feature>
<evidence type="ECO:0000256" key="1">
    <source>
        <dbReference type="ARBA" id="ARBA00004141"/>
    </source>
</evidence>
<dbReference type="InterPro" id="IPR014710">
    <property type="entry name" value="RmlC-like_jellyroll"/>
</dbReference>
<sequence length="1056" mass="120759">MEKIKPLPQDLAAEFEPDHKSSVSHSDNKSSVSKMSSNNRESVISNNSPNMKTGRALKKPMKENPFLFEQSRQTSRKSFIVDRINSFASVKKFQVLPPIVHKPKISDNNVGVFGETKTPPDGRSEDKEGSSHDQEKSGCFLVSKNSRKLLAESSKILNASIHDCKADIIDKLEMFSEDEQRLSNPDERNKKCIFRAHLGNRLRWEIFIILLAIWNGFSIPYSVAFLDPDRENIGWVIVNSLTDFMFFLDVVINCRTTFIDEKTSEEIFDPKLILKQYLKGRFWLDIIASLPFDLIAKPFLSGNGDSSLFQMLGILKLIRILRLSRLMSFMNLKDHVKMSLKLFRLLFFIILYIHFIACLLFFFRKENSWLPPLEYGWKDEDLFQASTSRQYTTSLYHSMLVLAGNDIAPSSDLAFILQTTLLLLSSIINASIFGNLAVLLQQMNLKAAQLQEKVENANSTMKSLRIPEDIQDEVNMYIMNTHNNIEQQNELDTFLSQLSPSLQLQIRKAILKDVISQNDVFEGCDGAISFILRDLSILLFQPESMIIRQGSEAEEMYFIAHGACSIYVNDETKGEILVNQIKEGEYFGEVALIKECKRTATVKSSYYTTCAGYHKTHLYDLFGKYKFIKTKMEKKIHKNYQDKWKKFMITALRNIVFLENSTIPDEVIEEITYKVKTVTFTAGASIFKQNEKCSDIIIVASGEISVSINNNQVYDIELDTLYSGCTIGSYSILNQDDHSISTAAKTDCSVILISSRILESLASKFEEISRSIEEHQEYLKQNGLPFLDYRIYRTKKSNMTAKQKFQNGIKRITKIVRSYKIDDIQGLLIGHRKMLLDRKKKHANTMKAKQSEQLRFIKDEAAMTNVKINTILELVTKQSSQISELQKEIKKLRGQNKPGDSNLTSRDLKEDDSCDSSSGSSSVLSDGEYEKKKIIYQSKRVLHEDLPDNDEELKEESSQNKSNTRGLDFSNNKKRRSSSLANIRDPANQKKFHLMSGSIVGTPVQNQLEDKLNKDTLKKYNSGKMKNNILTPIKDYRYSHFKSQNTNQVSSFQPSP</sequence>
<feature type="region of interest" description="Disordered" evidence="9">
    <location>
        <begin position="890"/>
        <end position="925"/>
    </location>
</feature>
<evidence type="ECO:0000256" key="9">
    <source>
        <dbReference type="SAM" id="MobiDB-lite"/>
    </source>
</evidence>
<feature type="transmembrane region" description="Helical" evidence="10">
    <location>
        <begin position="204"/>
        <end position="226"/>
    </location>
</feature>
<keyword evidence="6 10" id="KW-0472">Membrane</keyword>
<feature type="region of interest" description="Disordered" evidence="9">
    <location>
        <begin position="945"/>
        <end position="989"/>
    </location>
</feature>
<evidence type="ECO:0000256" key="4">
    <source>
        <dbReference type="ARBA" id="ARBA00022989"/>
    </source>
</evidence>
<evidence type="ECO:0000256" key="8">
    <source>
        <dbReference type="ARBA" id="ARBA00023303"/>
    </source>
</evidence>
<comment type="subcellular location">
    <subcellularLocation>
        <location evidence="1">Membrane</location>
        <topology evidence="1">Multi-pass membrane protein</topology>
    </subcellularLocation>
</comment>
<dbReference type="Proteomes" id="UP001295684">
    <property type="component" value="Unassembled WGS sequence"/>
</dbReference>
<keyword evidence="5" id="KW-0406">Ion transport</keyword>
<dbReference type="PANTHER" id="PTHR45638">
    <property type="entry name" value="CYCLIC NUCLEOTIDE-GATED CATION CHANNEL SUBUNIT A"/>
    <property type="match status" value="1"/>
</dbReference>
<evidence type="ECO:0000256" key="5">
    <source>
        <dbReference type="ARBA" id="ARBA00023065"/>
    </source>
</evidence>
<keyword evidence="7" id="KW-1071">Ligand-gated ion channel</keyword>
<dbReference type="PROSITE" id="PS50042">
    <property type="entry name" value="CNMP_BINDING_3"/>
    <property type="match status" value="2"/>
</dbReference>
<dbReference type="SUPFAM" id="SSF51206">
    <property type="entry name" value="cAMP-binding domain-like"/>
    <property type="match status" value="2"/>
</dbReference>
<feature type="region of interest" description="Disordered" evidence="9">
    <location>
        <begin position="1"/>
        <end position="69"/>
    </location>
</feature>
<feature type="domain" description="Cyclic nucleotide-binding" evidence="11">
    <location>
        <begin position="531"/>
        <end position="639"/>
    </location>
</feature>
<dbReference type="InterPro" id="IPR005821">
    <property type="entry name" value="Ion_trans_dom"/>
</dbReference>
<dbReference type="InterPro" id="IPR050866">
    <property type="entry name" value="CNG_cation_channel"/>
</dbReference>
<organism evidence="12 13">
    <name type="scientific">Euplotes crassus</name>
    <dbReference type="NCBI Taxonomy" id="5936"/>
    <lineage>
        <taxon>Eukaryota</taxon>
        <taxon>Sar</taxon>
        <taxon>Alveolata</taxon>
        <taxon>Ciliophora</taxon>
        <taxon>Intramacronucleata</taxon>
        <taxon>Spirotrichea</taxon>
        <taxon>Hypotrichia</taxon>
        <taxon>Euplotida</taxon>
        <taxon>Euplotidae</taxon>
        <taxon>Moneuplotes</taxon>
    </lineage>
</organism>
<feature type="region of interest" description="Disordered" evidence="9">
    <location>
        <begin position="107"/>
        <end position="137"/>
    </location>
</feature>